<dbReference type="RefSeq" id="WP_204960598.1">
    <property type="nucleotide sequence ID" value="NZ_JAFEUO010000006.1"/>
</dbReference>
<dbReference type="PROSITE" id="PS50125">
    <property type="entry name" value="GUANYLATE_CYCLASE_2"/>
    <property type="match status" value="1"/>
</dbReference>
<sequence>MPLSTVGTGREDATATPWPVPQERRTLTVLFADIVGSTGLTERLDPEDVRAVQFAYFDTVAGVLRRWQGTVEKYVGDAVMALFGARTSDGLDGYRAVRAALEIQAALDRRTLPGGVTLRVRVGVATGEAVVDLAAARDGGHGMASGAVLTTAARIQEYAPAGGVVVCAATHRATAGLVDQHALAPASLTGKALPVDVWRVTRPTRHLPVRHDGPLIGRRREVATVLDQLTRAVREHRPRWVALTGPDGIGRSRLLAELRHRLPEVDGRAVRWAVAHCPPYPEQVFGPVAQLLRDLAGLPAGDPPVAVRPRLAALVDGLVPAGQVGPTVAALAALLDAPDRSAVAGAAAVRRILLALAARRPVVVGVDDLDRAAPQLGHFLHALFAAATDRGLPLAVLATHRPDRTDPLPAPAGRHRVALAPLGALHTGRLLRRLLVGSGRPAAAAARLLPLVAGRPGHAAAYVEAVPRPHPDGGPPAGPVVEPALPESLRRRAAARLDRCDGVHRAVLMAAATLDVPVTAPAVAVLLGWAPERVAGALRRLTDAGLLTPSARGGLVVADPVLRRCASDRLPRSVRADFTRRAASAGQAGTGTARAGTAGPVGTVAGRVAVTWRVGVSGRVTPAHRAAPGQQTGATRAAAPGRRAGSAGRAHRAGSAGQRPGAGRAAAAAGVAGHLPRSLATGVGTGHATAGGGPDRESRPRAAGAGTARRHGPRLWSGHAEGGRPAWTPAGAGRPTALPGRAARRLAVVVPLPTRPAGVRAVQGPPTGRRRRGKGLPPPAVPLPARAA</sequence>
<evidence type="ECO:0000259" key="4">
    <source>
        <dbReference type="PROSITE" id="PS50125"/>
    </source>
</evidence>
<keyword evidence="1" id="KW-0547">Nucleotide-binding</keyword>
<dbReference type="InterPro" id="IPR027417">
    <property type="entry name" value="P-loop_NTPase"/>
</dbReference>
<keyword evidence="6" id="KW-1185">Reference proteome</keyword>
<dbReference type="PANTHER" id="PTHR16305">
    <property type="entry name" value="TESTICULAR SOLUBLE ADENYLYL CYCLASE"/>
    <property type="match status" value="1"/>
</dbReference>
<protein>
    <submittedName>
        <fullName evidence="5">AAA family ATPase</fullName>
    </submittedName>
</protein>
<feature type="compositionally biased region" description="Gly residues" evidence="3">
    <location>
        <begin position="683"/>
        <end position="693"/>
    </location>
</feature>
<evidence type="ECO:0000313" key="5">
    <source>
        <dbReference type="EMBL" id="MBM7085404.1"/>
    </source>
</evidence>
<organism evidence="5 6">
    <name type="scientific">Micromonospora humidisoli</name>
    <dbReference type="NCBI Taxonomy" id="2807622"/>
    <lineage>
        <taxon>Bacteria</taxon>
        <taxon>Bacillati</taxon>
        <taxon>Actinomycetota</taxon>
        <taxon>Actinomycetes</taxon>
        <taxon>Micromonosporales</taxon>
        <taxon>Micromonosporaceae</taxon>
        <taxon>Micromonospora</taxon>
    </lineage>
</organism>
<dbReference type="SUPFAM" id="SSF55073">
    <property type="entry name" value="Nucleotide cyclase"/>
    <property type="match status" value="1"/>
</dbReference>
<dbReference type="Pfam" id="PF13191">
    <property type="entry name" value="AAA_16"/>
    <property type="match status" value="1"/>
</dbReference>
<name>A0ABS2JGA9_9ACTN</name>
<dbReference type="InterPro" id="IPR001054">
    <property type="entry name" value="A/G_cyclase"/>
</dbReference>
<dbReference type="InterPro" id="IPR041664">
    <property type="entry name" value="AAA_16"/>
</dbReference>
<feature type="region of interest" description="Disordered" evidence="3">
    <location>
        <begin position="620"/>
        <end position="728"/>
    </location>
</feature>
<dbReference type="InterPro" id="IPR029787">
    <property type="entry name" value="Nucleotide_cyclase"/>
</dbReference>
<gene>
    <name evidence="5" type="ORF">JQN84_23045</name>
</gene>
<evidence type="ECO:0000313" key="6">
    <source>
        <dbReference type="Proteomes" id="UP000809587"/>
    </source>
</evidence>
<dbReference type="Gene3D" id="3.30.70.1230">
    <property type="entry name" value="Nucleotide cyclase"/>
    <property type="match status" value="1"/>
</dbReference>
<feature type="region of interest" description="Disordered" evidence="3">
    <location>
        <begin position="581"/>
        <end position="600"/>
    </location>
</feature>
<feature type="compositionally biased region" description="Low complexity" evidence="3">
    <location>
        <begin position="626"/>
        <end position="673"/>
    </location>
</feature>
<dbReference type="PANTHER" id="PTHR16305:SF35">
    <property type="entry name" value="TRANSCRIPTIONAL ACTIVATOR DOMAIN"/>
    <property type="match status" value="1"/>
</dbReference>
<accession>A0ABS2JGA9</accession>
<evidence type="ECO:0000256" key="3">
    <source>
        <dbReference type="SAM" id="MobiDB-lite"/>
    </source>
</evidence>
<feature type="domain" description="Guanylate cyclase" evidence="4">
    <location>
        <begin position="28"/>
        <end position="156"/>
    </location>
</feature>
<reference evidence="5 6" key="1">
    <citation type="submission" date="2021-02" db="EMBL/GenBank/DDBJ databases">
        <authorList>
            <person name="Lee D.-H."/>
        </authorList>
    </citation>
    <scope>NUCLEOTIDE SEQUENCE [LARGE SCALE GENOMIC DNA]</scope>
    <source>
        <strain evidence="5 6">MMS20-R2-29</strain>
    </source>
</reference>
<keyword evidence="2" id="KW-0067">ATP-binding</keyword>
<comment type="caution">
    <text evidence="5">The sequence shown here is derived from an EMBL/GenBank/DDBJ whole genome shotgun (WGS) entry which is preliminary data.</text>
</comment>
<dbReference type="Gene3D" id="3.40.50.300">
    <property type="entry name" value="P-loop containing nucleotide triphosphate hydrolases"/>
    <property type="match status" value="1"/>
</dbReference>
<evidence type="ECO:0000256" key="1">
    <source>
        <dbReference type="ARBA" id="ARBA00022741"/>
    </source>
</evidence>
<proteinExistence type="predicted"/>
<dbReference type="Pfam" id="PF00211">
    <property type="entry name" value="Guanylate_cyc"/>
    <property type="match status" value="1"/>
</dbReference>
<dbReference type="CDD" id="cd07302">
    <property type="entry name" value="CHD"/>
    <property type="match status" value="1"/>
</dbReference>
<dbReference type="SMART" id="SM00044">
    <property type="entry name" value="CYCc"/>
    <property type="match status" value="1"/>
</dbReference>
<dbReference type="SUPFAM" id="SSF52540">
    <property type="entry name" value="P-loop containing nucleoside triphosphate hydrolases"/>
    <property type="match status" value="1"/>
</dbReference>
<feature type="region of interest" description="Disordered" evidence="3">
    <location>
        <begin position="757"/>
        <end position="788"/>
    </location>
</feature>
<dbReference type="EMBL" id="JAFEUO010000006">
    <property type="protein sequence ID" value="MBM7085404.1"/>
    <property type="molecule type" value="Genomic_DNA"/>
</dbReference>
<dbReference type="Proteomes" id="UP000809587">
    <property type="component" value="Unassembled WGS sequence"/>
</dbReference>
<evidence type="ECO:0000256" key="2">
    <source>
        <dbReference type="ARBA" id="ARBA00022840"/>
    </source>
</evidence>